<comment type="caution">
    <text evidence="1">The sequence shown here is derived from an EMBL/GenBank/DDBJ whole genome shotgun (WGS) entry which is preliminary data.</text>
</comment>
<gene>
    <name evidence="1" type="ORF">MSG28_006863</name>
</gene>
<organism evidence="1 2">
    <name type="scientific">Choristoneura fumiferana</name>
    <name type="common">Spruce budworm moth</name>
    <name type="synonym">Archips fumiferana</name>
    <dbReference type="NCBI Taxonomy" id="7141"/>
    <lineage>
        <taxon>Eukaryota</taxon>
        <taxon>Metazoa</taxon>
        <taxon>Ecdysozoa</taxon>
        <taxon>Arthropoda</taxon>
        <taxon>Hexapoda</taxon>
        <taxon>Insecta</taxon>
        <taxon>Pterygota</taxon>
        <taxon>Neoptera</taxon>
        <taxon>Endopterygota</taxon>
        <taxon>Lepidoptera</taxon>
        <taxon>Glossata</taxon>
        <taxon>Ditrysia</taxon>
        <taxon>Tortricoidea</taxon>
        <taxon>Tortricidae</taxon>
        <taxon>Tortricinae</taxon>
        <taxon>Choristoneura</taxon>
    </lineage>
</organism>
<evidence type="ECO:0000313" key="1">
    <source>
        <dbReference type="EMBL" id="KAI8424951.1"/>
    </source>
</evidence>
<keyword evidence="2" id="KW-1185">Reference proteome</keyword>
<accession>A0ACC0JLQ4</accession>
<reference evidence="1 2" key="1">
    <citation type="journal article" date="2022" name="Genome Biol. Evol.">
        <title>The Spruce Budworm Genome: Reconstructing the Evolutionary History of Antifreeze Proteins.</title>
        <authorList>
            <person name="Beliveau C."/>
            <person name="Gagne P."/>
            <person name="Picq S."/>
            <person name="Vernygora O."/>
            <person name="Keeling C.I."/>
            <person name="Pinkney K."/>
            <person name="Doucet D."/>
            <person name="Wen F."/>
            <person name="Johnston J.S."/>
            <person name="Maaroufi H."/>
            <person name="Boyle B."/>
            <person name="Laroche J."/>
            <person name="Dewar K."/>
            <person name="Juretic N."/>
            <person name="Blackburn G."/>
            <person name="Nisole A."/>
            <person name="Brunet B."/>
            <person name="Brandao M."/>
            <person name="Lumley L."/>
            <person name="Duan J."/>
            <person name="Quan G."/>
            <person name="Lucarotti C.J."/>
            <person name="Roe A.D."/>
            <person name="Sperling F.A.H."/>
            <person name="Levesque R.C."/>
            <person name="Cusson M."/>
        </authorList>
    </citation>
    <scope>NUCLEOTIDE SEQUENCE [LARGE SCALE GENOMIC DNA]</scope>
    <source>
        <strain evidence="1">Glfc:IPQL:Cfum</strain>
    </source>
</reference>
<proteinExistence type="predicted"/>
<protein>
    <submittedName>
        <fullName evidence="1">Uncharacterized protein</fullName>
    </submittedName>
</protein>
<dbReference type="EMBL" id="CM046111">
    <property type="protein sequence ID" value="KAI8424951.1"/>
    <property type="molecule type" value="Genomic_DNA"/>
</dbReference>
<evidence type="ECO:0000313" key="2">
    <source>
        <dbReference type="Proteomes" id="UP001064048"/>
    </source>
</evidence>
<name>A0ACC0JLQ4_CHOFU</name>
<sequence length="233" mass="24310">MDYNVYLKCENLQYTGSCAERGARNAFFAATDDVTQRGVIVASSGSMGLGAAYHGGALGVPVTVIFPERTSPAQAQRCSELGADVVLYGESVDDATVYAKKVSQESRQYFLSSDDPSVMAGLGTVGVEIVTQLPELDAVIVPVASGGLLAGVLVACKKLKCSCLVYGAECAKVPKMMKALQAGKPVSVPVVPNMADALNSSIVGTNAFATIRSRLDRMRGNGGANTSRGKRYA</sequence>
<dbReference type="Proteomes" id="UP001064048">
    <property type="component" value="Chromosome 11"/>
</dbReference>